<feature type="compositionally biased region" description="Basic and acidic residues" evidence="1">
    <location>
        <begin position="643"/>
        <end position="667"/>
    </location>
</feature>
<feature type="compositionally biased region" description="Basic and acidic residues" evidence="1">
    <location>
        <begin position="751"/>
        <end position="760"/>
    </location>
</feature>
<dbReference type="NCBIfam" id="TIGR02464">
    <property type="entry name" value="ribofla_fusion"/>
    <property type="match status" value="1"/>
</dbReference>
<dbReference type="Gene3D" id="1.10.357.40">
    <property type="entry name" value="YbiA-like"/>
    <property type="match status" value="1"/>
</dbReference>
<dbReference type="EMBL" id="JAKMXF010000222">
    <property type="protein sequence ID" value="KAI6654311.1"/>
    <property type="molecule type" value="Genomic_DNA"/>
</dbReference>
<feature type="compositionally biased region" description="Basic and acidic residues" evidence="1">
    <location>
        <begin position="56"/>
        <end position="80"/>
    </location>
</feature>
<feature type="compositionally biased region" description="Polar residues" evidence="1">
    <location>
        <begin position="774"/>
        <end position="791"/>
    </location>
</feature>
<feature type="compositionally biased region" description="Basic and acidic residues" evidence="1">
    <location>
        <begin position="10"/>
        <end position="34"/>
    </location>
</feature>
<evidence type="ECO:0000313" key="4">
    <source>
        <dbReference type="Proteomes" id="UP001165289"/>
    </source>
</evidence>
<feature type="compositionally biased region" description="Basic and acidic residues" evidence="1">
    <location>
        <begin position="828"/>
        <end position="846"/>
    </location>
</feature>
<proteinExistence type="predicted"/>
<accession>A0AAV7K219</accession>
<keyword evidence="4" id="KW-1185">Reference proteome</keyword>
<feature type="compositionally biased region" description="Polar residues" evidence="1">
    <location>
        <begin position="531"/>
        <end position="551"/>
    </location>
</feature>
<feature type="compositionally biased region" description="Basic residues" evidence="1">
    <location>
        <begin position="518"/>
        <end position="527"/>
    </location>
</feature>
<name>A0AAV7K219_9METZ</name>
<reference evidence="3 4" key="1">
    <citation type="journal article" date="2023" name="BMC Biol.">
        <title>The compact genome of the sponge Oopsacas minuta (Hexactinellida) is lacking key metazoan core genes.</title>
        <authorList>
            <person name="Santini S."/>
            <person name="Schenkelaars Q."/>
            <person name="Jourda C."/>
            <person name="Duchesne M."/>
            <person name="Belahbib H."/>
            <person name="Rocher C."/>
            <person name="Selva M."/>
            <person name="Riesgo A."/>
            <person name="Vervoort M."/>
            <person name="Leys S.P."/>
            <person name="Kodjabachian L."/>
            <person name="Le Bivic A."/>
            <person name="Borchiellini C."/>
            <person name="Claverie J.M."/>
            <person name="Renard E."/>
        </authorList>
    </citation>
    <scope>NUCLEOTIDE SEQUENCE [LARGE SCALE GENOMIC DNA]</scope>
    <source>
        <strain evidence="3">SPO-2</strain>
    </source>
</reference>
<sequence>MASSRSYSRGRSDKRGSRQSRERGRRRFPEDCESSKYSLRNTHGRSEGFSNYFEEPPQHFEIPDDFPEGKPSKETYKGDPKNKNTHVEYFWRTESPFSQFHSADFRVNRTLYVCAEQYMMSNKARLFEDNSKLTDIMSAVEPKKMKKYGREVKNFDQDIWKMCCRQYVQEGNVAKFSQNPKLLSIFLKTDDKYFAEASPMDRIWGIGMAQSSPQAANPNSWKGTNWLGEALNLVKYEFQMIIFFSLNKESIDEIPKPNIFDIFKVGICDYFEKMNCKIVISNGKEEVLTVAAKNTKYHQIKKETQNSKKVEGGKIELAANFDVQPPSKDDIEPELANETSEKDSEHKLQKCQQAESSHDSETTEKAPEHYKKKSPSSKRKSSPNMEEAETSKEKFKFQKVVYESNPKESIIPASKRTAVDYILIDWAKQKILDNVAILKCFMRLTYEELHDFPGFCSYQTKYEVITPGITISSVLIKLQKEFNSLEHLFAGQTDLIKDFNCATNIPVFPVKSIDSKRNKNPKGKGKIYSKGQDTSYSQTSTERNSQISIENISDCEDAEKSPIKQDKPSGENPEIAQVKLDKSFTVNIEKLPNEGEPDEPDTSTAENAEISVKERDKSTSENAEILVKELDKSTAENAQISVKEPDESNAEKAEILPKKPDKSKAENAEILPMELGISIDPEKSTTDNTESSIIKPDNFTTRSAESDSHNTAIVDITPSTSPEQEQIEEKQVKRKSKKNKKSFEQDDDDTDSAKRYKNDSEQPSPKTCNKLVSYVNTSSSDQDSPENNEQAGESKKHSSKEPSPETKRVRSEIESEINAESISPDETGEVKEKPIEFGMEKDSKISKKEKKKSKKKLIFKNSLPST</sequence>
<organism evidence="3 4">
    <name type="scientific">Oopsacas minuta</name>
    <dbReference type="NCBI Taxonomy" id="111878"/>
    <lineage>
        <taxon>Eukaryota</taxon>
        <taxon>Metazoa</taxon>
        <taxon>Porifera</taxon>
        <taxon>Hexactinellida</taxon>
        <taxon>Hexasterophora</taxon>
        <taxon>Lyssacinosida</taxon>
        <taxon>Leucopsacidae</taxon>
        <taxon>Oopsacas</taxon>
    </lineage>
</organism>
<feature type="compositionally biased region" description="Basic and acidic residues" evidence="1">
    <location>
        <begin position="339"/>
        <end position="348"/>
    </location>
</feature>
<dbReference type="Proteomes" id="UP001165289">
    <property type="component" value="Unassembled WGS sequence"/>
</dbReference>
<feature type="compositionally biased region" description="Basic residues" evidence="1">
    <location>
        <begin position="847"/>
        <end position="858"/>
    </location>
</feature>
<dbReference type="InterPro" id="IPR037238">
    <property type="entry name" value="YbiA-like_sf"/>
</dbReference>
<evidence type="ECO:0000259" key="2">
    <source>
        <dbReference type="Pfam" id="PF08719"/>
    </source>
</evidence>
<feature type="region of interest" description="Disordered" evidence="1">
    <location>
        <begin position="1"/>
        <end position="80"/>
    </location>
</feature>
<dbReference type="Pfam" id="PF08719">
    <property type="entry name" value="NADAR"/>
    <property type="match status" value="1"/>
</dbReference>
<evidence type="ECO:0000313" key="3">
    <source>
        <dbReference type="EMBL" id="KAI6654311.1"/>
    </source>
</evidence>
<feature type="compositionally biased region" description="Basic and acidic residues" evidence="1">
    <location>
        <begin position="558"/>
        <end position="569"/>
    </location>
</feature>
<comment type="caution">
    <text evidence="3">The sequence shown here is derived from an EMBL/GenBank/DDBJ whole genome shotgun (WGS) entry which is preliminary data.</text>
</comment>
<evidence type="ECO:0000256" key="1">
    <source>
        <dbReference type="SAM" id="MobiDB-lite"/>
    </source>
</evidence>
<dbReference type="AlphaFoldDB" id="A0AAV7K219"/>
<feature type="domain" description="NADAR" evidence="2">
    <location>
        <begin position="89"/>
        <end position="237"/>
    </location>
</feature>
<feature type="compositionally biased region" description="Polar residues" evidence="1">
    <location>
        <begin position="686"/>
        <end position="703"/>
    </location>
</feature>
<protein>
    <recommendedName>
        <fullName evidence="2">NADAR domain-containing protein</fullName>
    </recommendedName>
</protein>
<dbReference type="SUPFAM" id="SSF143990">
    <property type="entry name" value="YbiA-like"/>
    <property type="match status" value="1"/>
</dbReference>
<feature type="compositionally biased region" description="Basic and acidic residues" evidence="1">
    <location>
        <begin position="356"/>
        <end position="369"/>
    </location>
</feature>
<feature type="compositionally biased region" description="Basic residues" evidence="1">
    <location>
        <begin position="370"/>
        <end position="381"/>
    </location>
</feature>
<feature type="region of interest" description="Disordered" evidence="1">
    <location>
        <begin position="318"/>
        <end position="391"/>
    </location>
</feature>
<dbReference type="CDD" id="cd15457">
    <property type="entry name" value="NADAR"/>
    <property type="match status" value="1"/>
</dbReference>
<feature type="region of interest" description="Disordered" evidence="1">
    <location>
        <begin position="513"/>
        <end position="866"/>
    </location>
</feature>
<gene>
    <name evidence="3" type="ORF">LOD99_709</name>
</gene>
<dbReference type="InterPro" id="IPR012816">
    <property type="entry name" value="NADAR"/>
</dbReference>
<feature type="compositionally biased region" description="Basic and acidic residues" evidence="1">
    <location>
        <begin position="792"/>
        <end position="813"/>
    </location>
</feature>